<dbReference type="Pfam" id="PF14299">
    <property type="entry name" value="PP2"/>
    <property type="match status" value="1"/>
</dbReference>
<dbReference type="EMBL" id="PDCK01000042">
    <property type="protein sequence ID" value="PRQ35880.1"/>
    <property type="molecule type" value="Genomic_DNA"/>
</dbReference>
<dbReference type="PANTHER" id="PTHR32278:SF135">
    <property type="entry name" value="F-BOX PROTEIN PP2-B12"/>
    <property type="match status" value="1"/>
</dbReference>
<dbReference type="OMA" id="MISHASR"/>
<evidence type="ECO:0000313" key="3">
    <source>
        <dbReference type="Proteomes" id="UP000238479"/>
    </source>
</evidence>
<dbReference type="CDD" id="cd22162">
    <property type="entry name" value="F-box_AtSKIP3-like"/>
    <property type="match status" value="1"/>
</dbReference>
<dbReference type="InterPro" id="IPR001810">
    <property type="entry name" value="F-box_dom"/>
</dbReference>
<dbReference type="AlphaFoldDB" id="A0A2P6QNW6"/>
<dbReference type="Proteomes" id="UP000238479">
    <property type="component" value="Chromosome 4"/>
</dbReference>
<organism evidence="2 3">
    <name type="scientific">Rosa chinensis</name>
    <name type="common">China rose</name>
    <dbReference type="NCBI Taxonomy" id="74649"/>
    <lineage>
        <taxon>Eukaryota</taxon>
        <taxon>Viridiplantae</taxon>
        <taxon>Streptophyta</taxon>
        <taxon>Embryophyta</taxon>
        <taxon>Tracheophyta</taxon>
        <taxon>Spermatophyta</taxon>
        <taxon>Magnoliopsida</taxon>
        <taxon>eudicotyledons</taxon>
        <taxon>Gunneridae</taxon>
        <taxon>Pentapetalae</taxon>
        <taxon>rosids</taxon>
        <taxon>fabids</taxon>
        <taxon>Rosales</taxon>
        <taxon>Rosaceae</taxon>
        <taxon>Rosoideae</taxon>
        <taxon>Rosoideae incertae sedis</taxon>
        <taxon>Rosa</taxon>
    </lineage>
</organism>
<keyword evidence="3" id="KW-1185">Reference proteome</keyword>
<gene>
    <name evidence="2" type="ORF">RchiOBHm_Chr4g0385301</name>
</gene>
<comment type="caution">
    <text evidence="2">The sequence shown here is derived from an EMBL/GenBank/DDBJ whole genome shotgun (WGS) entry which is preliminary data.</text>
</comment>
<dbReference type="InterPro" id="IPR025886">
    <property type="entry name" value="PP2-like"/>
</dbReference>
<dbReference type="Pfam" id="PF00646">
    <property type="entry name" value="F-box"/>
    <property type="match status" value="1"/>
</dbReference>
<reference evidence="2 3" key="1">
    <citation type="journal article" date="2018" name="Nat. Genet.">
        <title>The Rosa genome provides new insights in the design of modern roses.</title>
        <authorList>
            <person name="Bendahmane M."/>
        </authorList>
    </citation>
    <scope>NUCLEOTIDE SEQUENCE [LARGE SCALE GENOMIC DNA]</scope>
    <source>
        <strain evidence="3">cv. Old Blush</strain>
    </source>
</reference>
<evidence type="ECO:0000313" key="2">
    <source>
        <dbReference type="EMBL" id="PRQ35880.1"/>
    </source>
</evidence>
<name>A0A2P6QNW6_ROSCH</name>
<dbReference type="STRING" id="74649.A0A2P6QNW6"/>
<dbReference type="PANTHER" id="PTHR32278">
    <property type="entry name" value="F-BOX DOMAIN-CONTAINING PROTEIN"/>
    <property type="match status" value="1"/>
</dbReference>
<protein>
    <submittedName>
        <fullName evidence="2">Putative phloem protein</fullName>
    </submittedName>
</protein>
<accession>A0A2P6QNW6</accession>
<dbReference type="Gramene" id="PRQ35880">
    <property type="protein sequence ID" value="PRQ35880"/>
    <property type="gene ID" value="RchiOBHm_Chr4g0385301"/>
</dbReference>
<dbReference type="Gene3D" id="1.20.1280.50">
    <property type="match status" value="1"/>
</dbReference>
<dbReference type="InterPro" id="IPR036047">
    <property type="entry name" value="F-box-like_dom_sf"/>
</dbReference>
<proteinExistence type="predicted"/>
<dbReference type="SUPFAM" id="SSF81383">
    <property type="entry name" value="F-box domain"/>
    <property type="match status" value="1"/>
</dbReference>
<sequence length="262" mass="29635">MDMISMLPVECISLIISFTSPRDACRSSVVSPVLRIAGDSDFVWERFLPQDYKQIILQSPSSSSLNSMSKKDLYFSLCSHPINISNRNMSFALEKQSGKKCYMVCARGLTIAWGDTPAYWHWITLLHSRFAEVAELKRVWWLDIKACIETKDLSPGTTYAAYLVYQLSQHRYGLESPLVSRISYQQSDVVTVHRVILDPRPPLPRARDRGDGWIEVEIGEFFIEQGDDDDIVECSVKEVSNSKRGLIVEGIEVRPKGRAGPG</sequence>
<evidence type="ECO:0000259" key="1">
    <source>
        <dbReference type="Pfam" id="PF00646"/>
    </source>
</evidence>
<feature type="domain" description="F-box" evidence="1">
    <location>
        <begin position="4"/>
        <end position="44"/>
    </location>
</feature>